<name>A0A2M8WWE6_9MICO</name>
<dbReference type="EMBL" id="PGTZ01000001">
    <property type="protein sequence ID" value="PJI95252.1"/>
    <property type="molecule type" value="Genomic_DNA"/>
</dbReference>
<protein>
    <submittedName>
        <fullName evidence="5">Flavin reductase (DIM6/NTAB) family NADH-FMN oxidoreductase RutF</fullName>
    </submittedName>
</protein>
<comment type="caution">
    <text evidence="5">The sequence shown here is derived from an EMBL/GenBank/DDBJ whole genome shotgun (WGS) entry which is preliminary data.</text>
</comment>
<sequence length="228" mass="24776">MDPTLTPRPRPVRAAADPHDVIDPAILYFGTPVALLSTVDADGRANLAPMSSVFWLGSTALLGLGARSQTALNIAATGEVVINLPSSSQVDAVDRLALTTGRDPVPPRKHAVGYRHVADKFARAHLTPLPSDRVVPARAAECPVQMEARLTSTHPLERDDAHEAGTIVAFEVAVVRTHVHRAIRAPGTSHRVDPARWRPLIMSFQRFYGLGGELRPSRLAGIDEEWYR</sequence>
<feature type="domain" description="Flavin reductase like" evidence="4">
    <location>
        <begin position="26"/>
        <end position="195"/>
    </location>
</feature>
<organism evidence="5 6">
    <name type="scientific">Luteimicrobium subarcticum</name>
    <dbReference type="NCBI Taxonomy" id="620910"/>
    <lineage>
        <taxon>Bacteria</taxon>
        <taxon>Bacillati</taxon>
        <taxon>Actinomycetota</taxon>
        <taxon>Actinomycetes</taxon>
        <taxon>Micrococcales</taxon>
        <taxon>Luteimicrobium</taxon>
    </lineage>
</organism>
<comment type="cofactor">
    <cofactor evidence="1">
        <name>FMN</name>
        <dbReference type="ChEBI" id="CHEBI:58210"/>
    </cofactor>
</comment>
<evidence type="ECO:0000256" key="1">
    <source>
        <dbReference type="ARBA" id="ARBA00001917"/>
    </source>
</evidence>
<comment type="similarity">
    <text evidence="3">Belongs to the flavoredoxin family.</text>
</comment>
<dbReference type="PANTHER" id="PTHR43567">
    <property type="entry name" value="FLAVOREDOXIN-RELATED-RELATED"/>
    <property type="match status" value="1"/>
</dbReference>
<dbReference type="Pfam" id="PF01613">
    <property type="entry name" value="Flavin_Reduct"/>
    <property type="match status" value="1"/>
</dbReference>
<evidence type="ECO:0000259" key="4">
    <source>
        <dbReference type="SMART" id="SM00903"/>
    </source>
</evidence>
<dbReference type="PANTHER" id="PTHR43567:SF1">
    <property type="entry name" value="FLAVOREDOXIN"/>
    <property type="match status" value="1"/>
</dbReference>
<dbReference type="Proteomes" id="UP000231586">
    <property type="component" value="Unassembled WGS sequence"/>
</dbReference>
<accession>A0A2M8WWE6</accession>
<dbReference type="SUPFAM" id="SSF50475">
    <property type="entry name" value="FMN-binding split barrel"/>
    <property type="match status" value="1"/>
</dbReference>
<evidence type="ECO:0000313" key="6">
    <source>
        <dbReference type="Proteomes" id="UP000231586"/>
    </source>
</evidence>
<reference evidence="5 6" key="1">
    <citation type="submission" date="2017-11" db="EMBL/GenBank/DDBJ databases">
        <title>Genomic Encyclopedia of Archaeal and Bacterial Type Strains, Phase II (KMG-II): From Individual Species to Whole Genera.</title>
        <authorList>
            <person name="Goeker M."/>
        </authorList>
    </citation>
    <scope>NUCLEOTIDE SEQUENCE [LARGE SCALE GENOMIC DNA]</scope>
    <source>
        <strain evidence="5 6">DSM 22413</strain>
    </source>
</reference>
<keyword evidence="2" id="KW-0285">Flavoprotein</keyword>
<dbReference type="SMART" id="SM00903">
    <property type="entry name" value="Flavin_Reduct"/>
    <property type="match status" value="1"/>
</dbReference>
<dbReference type="GO" id="GO:0016646">
    <property type="term" value="F:oxidoreductase activity, acting on the CH-NH group of donors, NAD or NADP as acceptor"/>
    <property type="evidence" value="ECO:0007669"/>
    <property type="project" value="UniProtKB-ARBA"/>
</dbReference>
<dbReference type="AlphaFoldDB" id="A0A2M8WWE6"/>
<dbReference type="Gene3D" id="2.30.110.10">
    <property type="entry name" value="Electron Transport, Fmn-binding Protein, Chain A"/>
    <property type="match status" value="1"/>
</dbReference>
<dbReference type="GO" id="GO:0010181">
    <property type="term" value="F:FMN binding"/>
    <property type="evidence" value="ECO:0007669"/>
    <property type="project" value="InterPro"/>
</dbReference>
<dbReference type="OrthoDB" id="9794638at2"/>
<dbReference type="RefSeq" id="WP_100348266.1">
    <property type="nucleotide sequence ID" value="NZ_PGTZ01000001.1"/>
</dbReference>
<evidence type="ECO:0000256" key="2">
    <source>
        <dbReference type="ARBA" id="ARBA00022630"/>
    </source>
</evidence>
<proteinExistence type="inferred from homology"/>
<dbReference type="InterPro" id="IPR002563">
    <property type="entry name" value="Flavin_Rdtase-like_dom"/>
</dbReference>
<evidence type="ECO:0000313" key="5">
    <source>
        <dbReference type="EMBL" id="PJI95252.1"/>
    </source>
</evidence>
<dbReference type="InterPro" id="IPR052174">
    <property type="entry name" value="Flavoredoxin"/>
</dbReference>
<dbReference type="InterPro" id="IPR012349">
    <property type="entry name" value="Split_barrel_FMN-bd"/>
</dbReference>
<keyword evidence="6" id="KW-1185">Reference proteome</keyword>
<evidence type="ECO:0000256" key="3">
    <source>
        <dbReference type="ARBA" id="ARBA00038054"/>
    </source>
</evidence>
<gene>
    <name evidence="5" type="ORF">CLV34_0015</name>
</gene>